<dbReference type="RefSeq" id="WP_151647665.1">
    <property type="nucleotide sequence ID" value="NZ_CP044543.1"/>
</dbReference>
<dbReference type="EMBL" id="CP044543">
    <property type="protein sequence ID" value="QFI74738.1"/>
    <property type="molecule type" value="Genomic_DNA"/>
</dbReference>
<reference evidence="2" key="1">
    <citation type="submission" date="2019-10" db="EMBL/GenBank/DDBJ databases">
        <title>Complete Genome Sequence of Bradyrhizobium betae type strain PL7HG1T.</title>
        <authorList>
            <person name="Bromfield E.S.P."/>
            <person name="Cloutier S."/>
        </authorList>
    </citation>
    <scope>NUCLEOTIDE SEQUENCE [LARGE SCALE GENOMIC DNA]</scope>
    <source>
        <strain evidence="2">PL7HG1</strain>
    </source>
</reference>
<organism evidence="1 2">
    <name type="scientific">Bradyrhizobium betae</name>
    <dbReference type="NCBI Taxonomy" id="244734"/>
    <lineage>
        <taxon>Bacteria</taxon>
        <taxon>Pseudomonadati</taxon>
        <taxon>Pseudomonadota</taxon>
        <taxon>Alphaproteobacteria</taxon>
        <taxon>Hyphomicrobiales</taxon>
        <taxon>Nitrobacteraceae</taxon>
        <taxon>Bradyrhizobium</taxon>
    </lineage>
</organism>
<sequence length="117" mass="12821">MSDDYLALKWGTIKEVHYPSEPVRLALERYHAAGPRSMSAALQDDSPAQKEALCDLIAAVAEVGGTIKDEWTGKLMTADEAERYVLGDDARAQSLAGKVIVRNVMRSLLEKGSEEDE</sequence>
<name>A0A5P6P9K1_9BRAD</name>
<proteinExistence type="predicted"/>
<accession>A0A5P6P9K1</accession>
<dbReference type="KEGG" id="bbet:F8237_21405"/>
<gene>
    <name evidence="1" type="ORF">F8237_21405</name>
</gene>
<dbReference type="Proteomes" id="UP000325641">
    <property type="component" value="Chromosome"/>
</dbReference>
<protein>
    <submittedName>
        <fullName evidence="1">Uncharacterized protein</fullName>
    </submittedName>
</protein>
<dbReference type="OrthoDB" id="8454986at2"/>
<evidence type="ECO:0000313" key="2">
    <source>
        <dbReference type="Proteomes" id="UP000325641"/>
    </source>
</evidence>
<evidence type="ECO:0000313" key="1">
    <source>
        <dbReference type="EMBL" id="QFI74738.1"/>
    </source>
</evidence>
<dbReference type="AlphaFoldDB" id="A0A5P6P9K1"/>